<dbReference type="FunFam" id="3.40.20.10:FF:000002">
    <property type="entry name" value="Gelsolin"/>
    <property type="match status" value="1"/>
</dbReference>
<dbReference type="InterPro" id="IPR029006">
    <property type="entry name" value="ADF-H/Gelsolin-like_dom_sf"/>
</dbReference>
<keyword evidence="8" id="KW-0206">Cytoskeleton</keyword>
<evidence type="ECO:0000256" key="5">
    <source>
        <dbReference type="ARBA" id="ARBA00022737"/>
    </source>
</evidence>
<evidence type="ECO:0000256" key="8">
    <source>
        <dbReference type="ARBA" id="ARBA00023212"/>
    </source>
</evidence>
<name>A0A9N9RZS9_9DIPT</name>
<feature type="domain" description="Gelsolin-like" evidence="11">
    <location>
        <begin position="673"/>
        <end position="750"/>
    </location>
</feature>
<comment type="similarity">
    <text evidence="2">Belongs to the villin/gelsolin family.</text>
</comment>
<dbReference type="SUPFAM" id="SSF55753">
    <property type="entry name" value="Actin depolymerizing proteins"/>
    <property type="match status" value="6"/>
</dbReference>
<feature type="domain" description="Gelsolin-like" evidence="11">
    <location>
        <begin position="177"/>
        <end position="243"/>
    </location>
</feature>
<dbReference type="Proteomes" id="UP001153620">
    <property type="component" value="Chromosome 3"/>
</dbReference>
<sequence length="779" mass="87567">MRKLCGIYSVAFSVLVLVCSVYCGTTQTRPGNRVMHQAFTSAGSKKGMEIWRIENFEPKAYPKNDYGKFYTGDSYIVLNTLEDKNKKLSWDVHFWLGLETTQDEAGAAAIYTVQLDDQLGGAPVQHREVQDHESQLFLNYFKSGIRYMPGGVASGFKKTDINAQGEKRLFQVKGKKNIRVRQVDLTIGSMNRGDCFILDAGNKIYVYVGQKAKRVEKMKAISAANQIRDQDHNGRAQVEIVDEFSSGSDKEHFFEVLGSGSPSQVPDESTAEDDEAFERSEERVTALYTVSDASGSLKVEPIAQKPLKQEMLNTNDCFILDTGSGIYVWVGKKATEQEKKQAISRAQGFLQTKKYPVWTKVTRIVEGAETAPFKQYFFTWRDHGASHSRLIRAANDDDSDTGTDVEFDASVLHKLKKSGGKAIGFMPDNGEGDAEVFRIENMELVPIAVENYGFFFGGDSYVVKYEYKNKRGGHGYVIYYWQGLNSTADEKTASALHSVKLSNELGGKAIQVRVVQGFEPRHFLKIFKGKIVVFTGGKASGFKNIHDHDSYDVDGTRLFRIRGTCAEDVRASQVEEVASALASDDVFILETPKNTYIWYGKGANDFEHSMGGSVSKTISPDRKPIVINEGSEPKEFWDALGGKADYDTEIDPAGAPFLDPRLFHCSVHSGKFRVEEVSQFEQDDLEPDDIMVLDGGDEVYIWIGQGSTEEEKERSLEMAKEYIRTDPTERSEETVPLIQVPQGGEPRSFKRLFPNWNDFLWEDYISYEEYRNKINAQNN</sequence>
<feature type="domain" description="Gelsolin-like" evidence="11">
    <location>
        <begin position="305"/>
        <end position="373"/>
    </location>
</feature>
<dbReference type="CDD" id="cd11289">
    <property type="entry name" value="gelsolin_S2_like"/>
    <property type="match status" value="1"/>
</dbReference>
<feature type="domain" description="Gelsolin-like" evidence="11">
    <location>
        <begin position="63"/>
        <end position="138"/>
    </location>
</feature>
<dbReference type="AlphaFoldDB" id="A0A9N9RZS9"/>
<keyword evidence="3" id="KW-0117">Actin capping</keyword>
<dbReference type="PRINTS" id="PR00597">
    <property type="entry name" value="GELSOLIN"/>
</dbReference>
<dbReference type="GO" id="GO:0051016">
    <property type="term" value="P:barbed-end actin filament capping"/>
    <property type="evidence" value="ECO:0007669"/>
    <property type="project" value="TreeGrafter"/>
</dbReference>
<comment type="subcellular location">
    <subcellularLocation>
        <location evidence="1">Cytoplasm</location>
        <location evidence="1">Cytoskeleton</location>
    </subcellularLocation>
</comment>
<accession>A0A9N9RZS9</accession>
<dbReference type="InterPro" id="IPR007123">
    <property type="entry name" value="Gelsolin-like_dom"/>
</dbReference>
<dbReference type="PANTHER" id="PTHR11977:SF123">
    <property type="entry name" value="GELSOLIN"/>
    <property type="match status" value="1"/>
</dbReference>
<gene>
    <name evidence="12" type="ORF">CHIRRI_LOCUS9318</name>
</gene>
<evidence type="ECO:0000256" key="10">
    <source>
        <dbReference type="SAM" id="SignalP"/>
    </source>
</evidence>
<evidence type="ECO:0000256" key="6">
    <source>
        <dbReference type="ARBA" id="ARBA00022837"/>
    </source>
</evidence>
<evidence type="ECO:0000256" key="1">
    <source>
        <dbReference type="ARBA" id="ARBA00004245"/>
    </source>
</evidence>
<evidence type="ECO:0000313" key="12">
    <source>
        <dbReference type="EMBL" id="CAG9806462.1"/>
    </source>
</evidence>
<dbReference type="GO" id="GO:0051014">
    <property type="term" value="P:actin filament severing"/>
    <property type="evidence" value="ECO:0007669"/>
    <property type="project" value="TreeGrafter"/>
</dbReference>
<dbReference type="CDD" id="cd11290">
    <property type="entry name" value="gelsolin_S1_like"/>
    <property type="match status" value="1"/>
</dbReference>
<proteinExistence type="inferred from homology"/>
<evidence type="ECO:0000256" key="2">
    <source>
        <dbReference type="ARBA" id="ARBA00008418"/>
    </source>
</evidence>
<evidence type="ECO:0000256" key="4">
    <source>
        <dbReference type="ARBA" id="ARBA00022490"/>
    </source>
</evidence>
<keyword evidence="13" id="KW-1185">Reference proteome</keyword>
<dbReference type="GO" id="GO:0008154">
    <property type="term" value="P:actin polymerization or depolymerization"/>
    <property type="evidence" value="ECO:0007669"/>
    <property type="project" value="TreeGrafter"/>
</dbReference>
<evidence type="ECO:0000313" key="13">
    <source>
        <dbReference type="Proteomes" id="UP001153620"/>
    </source>
</evidence>
<reference evidence="12" key="2">
    <citation type="submission" date="2022-10" db="EMBL/GenBank/DDBJ databases">
        <authorList>
            <consortium name="ENA_rothamsted_submissions"/>
            <consortium name="culmorum"/>
            <person name="King R."/>
        </authorList>
    </citation>
    <scope>NUCLEOTIDE SEQUENCE</scope>
</reference>
<dbReference type="FunFam" id="3.40.20.10:FF:000005">
    <property type="entry name" value="Gelsolin"/>
    <property type="match status" value="1"/>
</dbReference>
<feature type="signal peptide" evidence="10">
    <location>
        <begin position="1"/>
        <end position="28"/>
    </location>
</feature>
<dbReference type="GO" id="GO:0005546">
    <property type="term" value="F:phosphatidylinositol-4,5-bisphosphate binding"/>
    <property type="evidence" value="ECO:0007669"/>
    <property type="project" value="TreeGrafter"/>
</dbReference>
<feature type="chain" id="PRO_5040150040" description="Gelsolin-like domain-containing protein" evidence="10">
    <location>
        <begin position="29"/>
        <end position="779"/>
    </location>
</feature>
<organism evidence="12 13">
    <name type="scientific">Chironomus riparius</name>
    <dbReference type="NCBI Taxonomy" id="315576"/>
    <lineage>
        <taxon>Eukaryota</taxon>
        <taxon>Metazoa</taxon>
        <taxon>Ecdysozoa</taxon>
        <taxon>Arthropoda</taxon>
        <taxon>Hexapoda</taxon>
        <taxon>Insecta</taxon>
        <taxon>Pterygota</taxon>
        <taxon>Neoptera</taxon>
        <taxon>Endopterygota</taxon>
        <taxon>Diptera</taxon>
        <taxon>Nematocera</taxon>
        <taxon>Chironomoidea</taxon>
        <taxon>Chironomidae</taxon>
        <taxon>Chironominae</taxon>
        <taxon>Chironomus</taxon>
    </lineage>
</organism>
<dbReference type="GO" id="GO:0015629">
    <property type="term" value="C:actin cytoskeleton"/>
    <property type="evidence" value="ECO:0007669"/>
    <property type="project" value="TreeGrafter"/>
</dbReference>
<feature type="domain" description="Gelsolin-like" evidence="11">
    <location>
        <begin position="574"/>
        <end position="637"/>
    </location>
</feature>
<dbReference type="CDD" id="cd11292">
    <property type="entry name" value="gelsolin_S3_like"/>
    <property type="match status" value="1"/>
</dbReference>
<dbReference type="PANTHER" id="PTHR11977">
    <property type="entry name" value="VILLIN"/>
    <property type="match status" value="1"/>
</dbReference>
<dbReference type="CDD" id="cd11291">
    <property type="entry name" value="gelsolin_S6_like"/>
    <property type="match status" value="1"/>
</dbReference>
<keyword evidence="4" id="KW-0963">Cytoplasm</keyword>
<dbReference type="FunFam" id="3.40.20.10:FF:000001">
    <property type="entry name" value="Gelsolin"/>
    <property type="match status" value="1"/>
</dbReference>
<comment type="function">
    <text evidence="9">Calcium-regulated, actin-modulating protein that binds to the plus (or barbed) ends of actin monomers or filaments, preventing monomer exchange (end-blocking or capping). It can promote the assembly of monomers into filaments (nucleation) as well as sever filaments already formed.</text>
</comment>
<dbReference type="OrthoDB" id="6375767at2759"/>
<evidence type="ECO:0000256" key="7">
    <source>
        <dbReference type="ARBA" id="ARBA00023203"/>
    </source>
</evidence>
<reference evidence="12" key="1">
    <citation type="submission" date="2022-01" db="EMBL/GenBank/DDBJ databases">
        <authorList>
            <person name="King R."/>
        </authorList>
    </citation>
    <scope>NUCLEOTIDE SEQUENCE</scope>
</reference>
<dbReference type="CDD" id="cd11293">
    <property type="entry name" value="gelsolin_S4_like"/>
    <property type="match status" value="1"/>
</dbReference>
<keyword evidence="6" id="KW-0106">Calcium</keyword>
<dbReference type="CDD" id="cd11288">
    <property type="entry name" value="gelsolin_S5_like"/>
    <property type="match status" value="1"/>
</dbReference>
<dbReference type="InterPro" id="IPR007122">
    <property type="entry name" value="Villin/Gelsolin"/>
</dbReference>
<dbReference type="GO" id="GO:0005737">
    <property type="term" value="C:cytoplasm"/>
    <property type="evidence" value="ECO:0007669"/>
    <property type="project" value="TreeGrafter"/>
</dbReference>
<keyword evidence="10" id="KW-0732">Signal</keyword>
<keyword evidence="7" id="KW-0009">Actin-binding</keyword>
<dbReference type="GO" id="GO:0051015">
    <property type="term" value="F:actin filament binding"/>
    <property type="evidence" value="ECO:0007669"/>
    <property type="project" value="InterPro"/>
</dbReference>
<dbReference type="Gene3D" id="3.40.20.10">
    <property type="entry name" value="Severin"/>
    <property type="match status" value="6"/>
</dbReference>
<protein>
    <recommendedName>
        <fullName evidence="11">Gelsolin-like domain-containing protein</fullName>
    </recommendedName>
</protein>
<evidence type="ECO:0000259" key="11">
    <source>
        <dbReference type="Pfam" id="PF00626"/>
    </source>
</evidence>
<dbReference type="SMART" id="SM00262">
    <property type="entry name" value="GEL"/>
    <property type="match status" value="6"/>
</dbReference>
<dbReference type="EMBL" id="OU895879">
    <property type="protein sequence ID" value="CAG9806462.1"/>
    <property type="molecule type" value="Genomic_DNA"/>
</dbReference>
<evidence type="ECO:0000256" key="3">
    <source>
        <dbReference type="ARBA" id="ARBA00022467"/>
    </source>
</evidence>
<evidence type="ECO:0000256" key="9">
    <source>
        <dbReference type="ARBA" id="ARBA00055420"/>
    </source>
</evidence>
<feature type="domain" description="Gelsolin-like" evidence="11">
    <location>
        <begin position="442"/>
        <end position="524"/>
    </location>
</feature>
<dbReference type="Pfam" id="PF00626">
    <property type="entry name" value="Gelsolin"/>
    <property type="match status" value="6"/>
</dbReference>
<keyword evidence="5" id="KW-0677">Repeat</keyword>